<feature type="region of interest" description="Disordered" evidence="7">
    <location>
        <begin position="359"/>
        <end position="402"/>
    </location>
</feature>
<feature type="compositionally biased region" description="Polar residues" evidence="7">
    <location>
        <begin position="163"/>
        <end position="214"/>
    </location>
</feature>
<feature type="domain" description="THAP-type" evidence="9">
    <location>
        <begin position="1"/>
        <end position="88"/>
    </location>
</feature>
<evidence type="ECO:0000259" key="8">
    <source>
        <dbReference type="PROSITE" id="PS50865"/>
    </source>
</evidence>
<dbReference type="RefSeq" id="XP_018325950.1">
    <property type="nucleotide sequence ID" value="XM_018470448.1"/>
</dbReference>
<dbReference type="InterPro" id="IPR006612">
    <property type="entry name" value="THAP_Znf"/>
</dbReference>
<dbReference type="GO" id="GO:0043565">
    <property type="term" value="F:sequence-specific DNA binding"/>
    <property type="evidence" value="ECO:0007669"/>
    <property type="project" value="InterPro"/>
</dbReference>
<dbReference type="SMART" id="SM00692">
    <property type="entry name" value="DM3"/>
    <property type="match status" value="1"/>
</dbReference>
<dbReference type="InterPro" id="IPR002893">
    <property type="entry name" value="Znf_MYND"/>
</dbReference>
<keyword evidence="3" id="KW-0862">Zinc</keyword>
<keyword evidence="2 5" id="KW-0863">Zinc-finger</keyword>
<evidence type="ECO:0000313" key="11">
    <source>
        <dbReference type="RefSeq" id="XP_018325950.1"/>
    </source>
</evidence>
<protein>
    <submittedName>
        <fullName evidence="11">Uncharacterized protein LOC108737536 isoform X3</fullName>
    </submittedName>
</protein>
<feature type="compositionally biased region" description="Basic and acidic residues" evidence="7">
    <location>
        <begin position="363"/>
        <end position="372"/>
    </location>
</feature>
<proteinExistence type="predicted"/>
<accession>A0A1W4X0V8</accession>
<evidence type="ECO:0000313" key="10">
    <source>
        <dbReference type="Proteomes" id="UP000192223"/>
    </source>
</evidence>
<dbReference type="GO" id="GO:0008270">
    <property type="term" value="F:zinc ion binding"/>
    <property type="evidence" value="ECO:0007669"/>
    <property type="project" value="UniProtKB-KW"/>
</dbReference>
<feature type="compositionally biased region" description="Polar residues" evidence="7">
    <location>
        <begin position="373"/>
        <end position="402"/>
    </location>
</feature>
<name>A0A1W4X0V8_AGRPL</name>
<dbReference type="InterPro" id="IPR038441">
    <property type="entry name" value="THAP_Znf_sf"/>
</dbReference>
<evidence type="ECO:0000256" key="3">
    <source>
        <dbReference type="ARBA" id="ARBA00022833"/>
    </source>
</evidence>
<evidence type="ECO:0000259" key="9">
    <source>
        <dbReference type="PROSITE" id="PS50950"/>
    </source>
</evidence>
<keyword evidence="4 6" id="KW-0238">DNA-binding</keyword>
<evidence type="ECO:0000256" key="4">
    <source>
        <dbReference type="ARBA" id="ARBA00023125"/>
    </source>
</evidence>
<feature type="domain" description="MYND-type" evidence="8">
    <location>
        <begin position="715"/>
        <end position="752"/>
    </location>
</feature>
<dbReference type="PANTHER" id="PTHR46600">
    <property type="entry name" value="THAP DOMAIN-CONTAINING"/>
    <property type="match status" value="1"/>
</dbReference>
<evidence type="ECO:0000256" key="1">
    <source>
        <dbReference type="ARBA" id="ARBA00022723"/>
    </source>
</evidence>
<sequence length="754" mass="83572">MPQCAVINCFNTHRKTKGNAVRYHRFPSDSRTRSLWLDVCGRYVQNCATARICSKHFSADRYERDVQHELLGLPTRCRLRKGAVPDINIPTVAAGSRRVEKQSGVGGQPCLGASTDGGVGTAGDEGEGIAVLLAVGLMPAKGDRPLGVSNGNLIKRHAMEGVQENSDVTSEVQDSPTVGQENHNDSAETNDSQELNKTNSENQKYSPENSSDDYPTTKKDSDFHEEVTENGSCSNEDITDRINDDDKSVREPQNGNTTANGKVNKRKKEDDESTVKKLKSEVQQSYSIRNKIFNELIESPACKTIDQIQSRIERIVLEIRTLNDIAIEKEREWNSIIHLRKLKEELLLRMQRRKQVMLYNSRDLGDPDRSDNCVESNQGSRSPQQAGSKVSNSNYHDGNRQQGSLSILSNYVEMNGHSTDSKNIKQRPVIDVQSIIADYRQRHPETVPRRGRRIRTSLTSQQNDLVGSRMSQSGTMNFASMALGSGAQVKHNLHNKMDMNAELGMFFNAIENVSSKHNGSKLSGSVPEIQGTSDEPSFKDVLMQFAKLSQNERCELIQNALKPPPPYPEVTVHPVPVSTPQPKNSLLHGILTQAQPKTENKTTFSPTLAKLLTAPEKSIASTMSTNVQTSNNLLNNSENVSISDILTHNKTRHQITITPVATQCDIHNKSKTTSQADEDEAEDSADRLVIDEGEGGDRNRTDSSCDLMGFEIPQCQGCNQQPAQFVCAGCGNQWYCSRDCQVSSWDEHSEVCSD</sequence>
<feature type="compositionally biased region" description="Basic and acidic residues" evidence="7">
    <location>
        <begin position="267"/>
        <end position="276"/>
    </location>
</feature>
<feature type="region of interest" description="Disordered" evidence="7">
    <location>
        <begin position="161"/>
        <end position="276"/>
    </location>
</feature>
<dbReference type="Pfam" id="PF05485">
    <property type="entry name" value="THAP"/>
    <property type="match status" value="1"/>
</dbReference>
<feature type="compositionally biased region" description="Polar residues" evidence="7">
    <location>
        <begin position="251"/>
        <end position="261"/>
    </location>
</feature>
<dbReference type="FunFam" id="6.10.140.2220:FF:000022">
    <property type="entry name" value="Leucine-rich repeat-containing protein"/>
    <property type="match status" value="1"/>
</dbReference>
<keyword evidence="10" id="KW-1185">Reference proteome</keyword>
<feature type="compositionally biased region" description="Basic and acidic residues" evidence="7">
    <location>
        <begin position="215"/>
        <end position="227"/>
    </location>
</feature>
<dbReference type="OrthoDB" id="6619045at2759"/>
<dbReference type="GeneID" id="108737536"/>
<evidence type="ECO:0000256" key="5">
    <source>
        <dbReference type="PROSITE-ProRule" id="PRU00134"/>
    </source>
</evidence>
<dbReference type="Pfam" id="PF01753">
    <property type="entry name" value="zf-MYND"/>
    <property type="match status" value="1"/>
</dbReference>
<evidence type="ECO:0000256" key="7">
    <source>
        <dbReference type="SAM" id="MobiDB-lite"/>
    </source>
</evidence>
<dbReference type="AlphaFoldDB" id="A0A1W4X0V8"/>
<dbReference type="Proteomes" id="UP000192223">
    <property type="component" value="Unplaced"/>
</dbReference>
<evidence type="ECO:0000256" key="2">
    <source>
        <dbReference type="ARBA" id="ARBA00022771"/>
    </source>
</evidence>
<organism evidence="10 11">
    <name type="scientific">Agrilus planipennis</name>
    <name type="common">Emerald ash borer</name>
    <name type="synonym">Agrilus marcopoli</name>
    <dbReference type="NCBI Taxonomy" id="224129"/>
    <lineage>
        <taxon>Eukaryota</taxon>
        <taxon>Metazoa</taxon>
        <taxon>Ecdysozoa</taxon>
        <taxon>Arthropoda</taxon>
        <taxon>Hexapoda</taxon>
        <taxon>Insecta</taxon>
        <taxon>Pterygota</taxon>
        <taxon>Neoptera</taxon>
        <taxon>Endopterygota</taxon>
        <taxon>Coleoptera</taxon>
        <taxon>Polyphaga</taxon>
        <taxon>Elateriformia</taxon>
        <taxon>Buprestoidea</taxon>
        <taxon>Buprestidae</taxon>
        <taxon>Agrilinae</taxon>
        <taxon>Agrilus</taxon>
    </lineage>
</organism>
<feature type="compositionally biased region" description="Basic and acidic residues" evidence="7">
    <location>
        <begin position="238"/>
        <end position="250"/>
    </location>
</feature>
<gene>
    <name evidence="11" type="primary">LOC108737536</name>
</gene>
<dbReference type="PANTHER" id="PTHR46600:SF11">
    <property type="entry name" value="THAP DOMAIN-CONTAINING PROTEIN 10"/>
    <property type="match status" value="1"/>
</dbReference>
<feature type="region of interest" description="Disordered" evidence="7">
    <location>
        <begin position="668"/>
        <end position="702"/>
    </location>
</feature>
<feature type="compositionally biased region" description="Basic and acidic residues" evidence="7">
    <location>
        <begin position="684"/>
        <end position="702"/>
    </location>
</feature>
<dbReference type="PROSITE" id="PS50865">
    <property type="entry name" value="ZF_MYND_2"/>
    <property type="match status" value="1"/>
</dbReference>
<dbReference type="SUPFAM" id="SSF57716">
    <property type="entry name" value="Glucocorticoid receptor-like (DNA-binding domain)"/>
    <property type="match status" value="1"/>
</dbReference>
<dbReference type="Gene3D" id="6.10.140.2220">
    <property type="match status" value="1"/>
</dbReference>
<reference evidence="11" key="1">
    <citation type="submission" date="2025-08" db="UniProtKB">
        <authorList>
            <consortium name="RefSeq"/>
        </authorList>
    </citation>
    <scope>IDENTIFICATION</scope>
    <source>
        <tissue evidence="11">Entire body</tissue>
    </source>
</reference>
<dbReference type="Gene3D" id="6.20.210.20">
    <property type="entry name" value="THAP domain"/>
    <property type="match status" value="1"/>
</dbReference>
<dbReference type="InterPro" id="IPR026516">
    <property type="entry name" value="THAP1/10"/>
</dbReference>
<dbReference type="SMART" id="SM00980">
    <property type="entry name" value="THAP"/>
    <property type="match status" value="1"/>
</dbReference>
<dbReference type="SUPFAM" id="SSF144232">
    <property type="entry name" value="HIT/MYND zinc finger-like"/>
    <property type="match status" value="1"/>
</dbReference>
<keyword evidence="1" id="KW-0479">Metal-binding</keyword>
<evidence type="ECO:0000256" key="6">
    <source>
        <dbReference type="PROSITE-ProRule" id="PRU00309"/>
    </source>
</evidence>
<dbReference type="PROSITE" id="PS50950">
    <property type="entry name" value="ZF_THAP"/>
    <property type="match status" value="1"/>
</dbReference>
<dbReference type="PROSITE" id="PS01360">
    <property type="entry name" value="ZF_MYND_1"/>
    <property type="match status" value="1"/>
</dbReference>